<dbReference type="PANTHER" id="PTHR43808">
    <property type="entry name" value="ACETYLORNITHINE DEACETYLASE"/>
    <property type="match status" value="1"/>
</dbReference>
<feature type="domain" description="Peptidase M20 dimerisation" evidence="3">
    <location>
        <begin position="185"/>
        <end position="286"/>
    </location>
</feature>
<gene>
    <name evidence="4" type="ORF">J2S23_001812</name>
</gene>
<evidence type="ECO:0000259" key="3">
    <source>
        <dbReference type="Pfam" id="PF07687"/>
    </source>
</evidence>
<keyword evidence="2 4" id="KW-0378">Hydrolase</keyword>
<evidence type="ECO:0000256" key="2">
    <source>
        <dbReference type="ARBA" id="ARBA00022801"/>
    </source>
</evidence>
<proteinExistence type="predicted"/>
<dbReference type="InterPro" id="IPR002933">
    <property type="entry name" value="Peptidase_M20"/>
</dbReference>
<dbReference type="Gene3D" id="3.40.630.10">
    <property type="entry name" value="Zn peptidases"/>
    <property type="match status" value="1"/>
</dbReference>
<keyword evidence="5" id="KW-1185">Reference proteome</keyword>
<evidence type="ECO:0000313" key="5">
    <source>
        <dbReference type="Proteomes" id="UP001223079"/>
    </source>
</evidence>
<dbReference type="Gene3D" id="3.30.70.360">
    <property type="match status" value="1"/>
</dbReference>
<dbReference type="RefSeq" id="WP_307122387.1">
    <property type="nucleotide sequence ID" value="NZ_JAUSTM010000020.1"/>
</dbReference>
<keyword evidence="1" id="KW-0479">Metal-binding</keyword>
<keyword evidence="4" id="KW-0645">Protease</keyword>
<comment type="caution">
    <text evidence="4">The sequence shown here is derived from an EMBL/GenBank/DDBJ whole genome shotgun (WGS) entry which is preliminary data.</text>
</comment>
<protein>
    <submittedName>
        <fullName evidence="4">Glutamate carboxypeptidase</fullName>
        <ecNumber evidence="4">3.4.17.11</ecNumber>
    </submittedName>
</protein>
<dbReference type="GO" id="GO:0004180">
    <property type="term" value="F:carboxypeptidase activity"/>
    <property type="evidence" value="ECO:0007669"/>
    <property type="project" value="UniProtKB-KW"/>
</dbReference>
<dbReference type="InterPro" id="IPR011650">
    <property type="entry name" value="Peptidase_M20_dimer"/>
</dbReference>
<sequence>MQTTLITDFLKSKESELLQLLETIINIDSGTRNTAGVAQVVQVLQNTLNQYDIPNRTIEADGAGPVLIAEINTPSDEAPIVFIGHTDTVFPDGTAKANPFRIDDDGFAHGPGIVDMKSGVVIGLYSLLALQSLPHFTRPVKYIIVSDEENLHMFSNVKDIIRQEANGAVYGLNFETGHLDDSIVVGRKGGGIADITVTGRHAHSGNAPQDGRSAILEMAHKIIAIEQLNDYSRGKLLNCGKVIGGTGENVIPGSATVSIGIRFDTLAMRDEILADLESLCQQQTVPDTQTDLTVRMEIDCMEASQEVMALYDAYAETAQQIGYGQLTAIKVNGASDSGILTSLGIPTLCGLGGMGDGAHTAEEIALVSSFVKRAILSTAFVSSYQA</sequence>
<dbReference type="PIRSF" id="PIRSF037238">
    <property type="entry name" value="Carboxypeptidase_G2"/>
    <property type="match status" value="1"/>
</dbReference>
<dbReference type="InterPro" id="IPR017150">
    <property type="entry name" value="Pept_M20_glutamate_carboxypep"/>
</dbReference>
<dbReference type="InterPro" id="IPR050072">
    <property type="entry name" value="Peptidase_M20A"/>
</dbReference>
<accession>A0ABT9YUG3</accession>
<dbReference type="Pfam" id="PF01546">
    <property type="entry name" value="Peptidase_M20"/>
    <property type="match status" value="1"/>
</dbReference>
<dbReference type="SUPFAM" id="SSF53187">
    <property type="entry name" value="Zn-dependent exopeptidases"/>
    <property type="match status" value="1"/>
</dbReference>
<dbReference type="PANTHER" id="PTHR43808:SF9">
    <property type="entry name" value="BLL0789 PROTEIN"/>
    <property type="match status" value="1"/>
</dbReference>
<reference evidence="4 5" key="1">
    <citation type="submission" date="2023-07" db="EMBL/GenBank/DDBJ databases">
        <title>Genomic Encyclopedia of Type Strains, Phase IV (KMG-IV): sequencing the most valuable type-strain genomes for metagenomic binning, comparative biology and taxonomic classification.</title>
        <authorList>
            <person name="Goeker M."/>
        </authorList>
    </citation>
    <scope>NUCLEOTIDE SEQUENCE [LARGE SCALE GENOMIC DNA]</scope>
    <source>
        <strain evidence="4 5">DSM 105143</strain>
    </source>
</reference>
<dbReference type="EC" id="3.4.17.11" evidence="4"/>
<evidence type="ECO:0000313" key="4">
    <source>
        <dbReference type="EMBL" id="MDQ0223237.1"/>
    </source>
</evidence>
<dbReference type="InterPro" id="IPR036264">
    <property type="entry name" value="Bact_exopeptidase_dim_dom"/>
</dbReference>
<dbReference type="SUPFAM" id="SSF55031">
    <property type="entry name" value="Bacterial exopeptidase dimerisation domain"/>
    <property type="match status" value="1"/>
</dbReference>
<keyword evidence="4" id="KW-0121">Carboxypeptidase</keyword>
<name>A0ABT9YUG3_9STRE</name>
<dbReference type="Pfam" id="PF07687">
    <property type="entry name" value="M20_dimer"/>
    <property type="match status" value="1"/>
</dbReference>
<dbReference type="EMBL" id="JAUSTM010000020">
    <property type="protein sequence ID" value="MDQ0223237.1"/>
    <property type="molecule type" value="Genomic_DNA"/>
</dbReference>
<organism evidence="4 5">
    <name type="scientific">Streptococcus moroccensis</name>
    <dbReference type="NCBI Taxonomy" id="1451356"/>
    <lineage>
        <taxon>Bacteria</taxon>
        <taxon>Bacillati</taxon>
        <taxon>Bacillota</taxon>
        <taxon>Bacilli</taxon>
        <taxon>Lactobacillales</taxon>
        <taxon>Streptococcaceae</taxon>
        <taxon>Streptococcus</taxon>
    </lineage>
</organism>
<evidence type="ECO:0000256" key="1">
    <source>
        <dbReference type="ARBA" id="ARBA00022723"/>
    </source>
</evidence>
<dbReference type="Proteomes" id="UP001223079">
    <property type="component" value="Unassembled WGS sequence"/>
</dbReference>